<dbReference type="InterPro" id="IPR000887">
    <property type="entry name" value="Aldlse_KDPG_KHG"/>
</dbReference>
<reference evidence="9 10" key="1">
    <citation type="submission" date="2023-02" db="EMBL/GenBank/DDBJ databases">
        <title>Genome sequence of Novosphingobium humi KACC 19094.</title>
        <authorList>
            <person name="Kim S."/>
            <person name="Heo J."/>
            <person name="Kwon S.-W."/>
        </authorList>
    </citation>
    <scope>NUCLEOTIDE SEQUENCE [LARGE SCALE GENOMIC DNA]</scope>
    <source>
        <strain evidence="9 10">KACC 19094</strain>
    </source>
</reference>
<dbReference type="PROSITE" id="PS00160">
    <property type="entry name" value="ALDOLASE_KDPG_KHG_2"/>
    <property type="match status" value="1"/>
</dbReference>
<comment type="catalytic activity">
    <reaction evidence="1">
        <text>2-dehydro-3-deoxy-6-phospho-D-gluconate = D-glyceraldehyde 3-phosphate + pyruvate</text>
        <dbReference type="Rhea" id="RHEA:17089"/>
        <dbReference type="ChEBI" id="CHEBI:15361"/>
        <dbReference type="ChEBI" id="CHEBI:57569"/>
        <dbReference type="ChEBI" id="CHEBI:59776"/>
        <dbReference type="EC" id="4.1.2.14"/>
    </reaction>
</comment>
<evidence type="ECO:0000256" key="6">
    <source>
        <dbReference type="ARBA" id="ARBA00023239"/>
    </source>
</evidence>
<organism evidence="9 10">
    <name type="scientific">Novosphingobium humi</name>
    <dbReference type="NCBI Taxonomy" id="2282397"/>
    <lineage>
        <taxon>Bacteria</taxon>
        <taxon>Pseudomonadati</taxon>
        <taxon>Pseudomonadota</taxon>
        <taxon>Alphaproteobacteria</taxon>
        <taxon>Sphingomonadales</taxon>
        <taxon>Sphingomonadaceae</taxon>
        <taxon>Novosphingobium</taxon>
    </lineage>
</organism>
<comment type="similarity">
    <text evidence="3">Belongs to the KHG/KDPG aldolase family.</text>
</comment>
<keyword evidence="10" id="KW-1185">Reference proteome</keyword>
<evidence type="ECO:0000256" key="7">
    <source>
        <dbReference type="ARBA" id="ARBA00023270"/>
    </source>
</evidence>
<gene>
    <name evidence="9" type="ORF">PQ457_14290</name>
</gene>
<dbReference type="SUPFAM" id="SSF51569">
    <property type="entry name" value="Aldolase"/>
    <property type="match status" value="1"/>
</dbReference>
<dbReference type="NCBIfam" id="TIGR01182">
    <property type="entry name" value="eda"/>
    <property type="match status" value="1"/>
</dbReference>
<dbReference type="PANTHER" id="PTHR30246">
    <property type="entry name" value="2-KETO-3-DEOXY-6-PHOSPHOGLUCONATE ALDOLASE"/>
    <property type="match status" value="1"/>
</dbReference>
<dbReference type="NCBIfam" id="NF004325">
    <property type="entry name" value="PRK05718.1"/>
    <property type="match status" value="1"/>
</dbReference>
<comment type="pathway">
    <text evidence="2">Carbohydrate acid metabolism; 2-dehydro-3-deoxy-D-gluconate degradation; D-glyceraldehyde 3-phosphate and pyruvate from 2-dehydro-3-deoxy-D-gluconate: step 2/2.</text>
</comment>
<evidence type="ECO:0000313" key="10">
    <source>
        <dbReference type="Proteomes" id="UP001218231"/>
    </source>
</evidence>
<dbReference type="Proteomes" id="UP001218231">
    <property type="component" value="Chromosome"/>
</dbReference>
<comment type="subunit">
    <text evidence="4">Homotrimer.</text>
</comment>
<dbReference type="PROSITE" id="PS00159">
    <property type="entry name" value="ALDOLASE_KDPG_KHG_1"/>
    <property type="match status" value="1"/>
</dbReference>
<evidence type="ECO:0000256" key="4">
    <source>
        <dbReference type="ARBA" id="ARBA00011233"/>
    </source>
</evidence>
<dbReference type="InterPro" id="IPR031337">
    <property type="entry name" value="KDPG/KHG_AS_1"/>
</dbReference>
<keyword evidence="8" id="KW-0119">Carbohydrate metabolism</keyword>
<dbReference type="Pfam" id="PF01081">
    <property type="entry name" value="Aldolase"/>
    <property type="match status" value="1"/>
</dbReference>
<evidence type="ECO:0000256" key="3">
    <source>
        <dbReference type="ARBA" id="ARBA00006906"/>
    </source>
</evidence>
<dbReference type="Gene3D" id="3.20.20.70">
    <property type="entry name" value="Aldolase class I"/>
    <property type="match status" value="1"/>
</dbReference>
<dbReference type="CDD" id="cd00452">
    <property type="entry name" value="KDPG_aldolase"/>
    <property type="match status" value="1"/>
</dbReference>
<dbReference type="RefSeq" id="WP_273617469.1">
    <property type="nucleotide sequence ID" value="NZ_CP103868.1"/>
</dbReference>
<accession>A0ABY7TV02</accession>
<dbReference type="PANTHER" id="PTHR30246:SF1">
    <property type="entry name" value="2-DEHYDRO-3-DEOXY-6-PHOSPHOGALACTONATE ALDOLASE-RELATED"/>
    <property type="match status" value="1"/>
</dbReference>
<evidence type="ECO:0000256" key="2">
    <source>
        <dbReference type="ARBA" id="ARBA00004736"/>
    </source>
</evidence>
<evidence type="ECO:0000256" key="8">
    <source>
        <dbReference type="ARBA" id="ARBA00023277"/>
    </source>
</evidence>
<protein>
    <recommendedName>
        <fullName evidence="5">2-dehydro-3-deoxy-phosphogluconate aldolase</fullName>
        <ecNumber evidence="5">4.1.2.14</ecNumber>
    </recommendedName>
</protein>
<dbReference type="EMBL" id="CP117417">
    <property type="protein sequence ID" value="WCT77075.1"/>
    <property type="molecule type" value="Genomic_DNA"/>
</dbReference>
<evidence type="ECO:0000313" key="9">
    <source>
        <dbReference type="EMBL" id="WCT77075.1"/>
    </source>
</evidence>
<evidence type="ECO:0000256" key="1">
    <source>
        <dbReference type="ARBA" id="ARBA00000654"/>
    </source>
</evidence>
<dbReference type="InterPro" id="IPR013785">
    <property type="entry name" value="Aldolase_TIM"/>
</dbReference>
<dbReference type="EC" id="4.1.2.14" evidence="5"/>
<name>A0ABY7TV02_9SPHN</name>
<proteinExistence type="inferred from homology"/>
<sequence>MMSDTPTPASARIDAIMRTAPVIPVLVIDRLEDALPLAEALVAGGLKVLEVTLRTECALDAIKVMKQVPGAIVGAGTVLNPDDLARAIDAGSEFIVSPGLTPRLGEAAVAAGIPFLPGTANAADIMLGMDLGLNRFKFFPAEASGGVSALKAIAGPFGSARFCPTGGITLATAPNYLALPQVLCVGGSWMVGKGADAAAITAAAAAAAALKA</sequence>
<dbReference type="InterPro" id="IPR031338">
    <property type="entry name" value="KDPG/KHG_AS_2"/>
</dbReference>
<keyword evidence="7" id="KW-0704">Schiff base</keyword>
<keyword evidence="6" id="KW-0456">Lyase</keyword>
<evidence type="ECO:0000256" key="5">
    <source>
        <dbReference type="ARBA" id="ARBA00013063"/>
    </source>
</evidence>